<dbReference type="Proteomes" id="UP001163255">
    <property type="component" value="Chromosome"/>
</dbReference>
<dbReference type="EMBL" id="CP103300">
    <property type="protein sequence ID" value="UYM15473.1"/>
    <property type="molecule type" value="Genomic_DNA"/>
</dbReference>
<protein>
    <submittedName>
        <fullName evidence="2">Uncharacterized protein</fullName>
    </submittedName>
</protein>
<gene>
    <name evidence="2" type="ORF">NX720_21895</name>
</gene>
<keyword evidence="1" id="KW-0175">Coiled coil</keyword>
<name>A0ABY6GRU3_9GAMM</name>
<evidence type="ECO:0000313" key="3">
    <source>
        <dbReference type="Proteomes" id="UP001163255"/>
    </source>
</evidence>
<evidence type="ECO:0000313" key="2">
    <source>
        <dbReference type="EMBL" id="UYM15473.1"/>
    </source>
</evidence>
<accession>A0ABY6GRU3</accession>
<reference evidence="2" key="1">
    <citation type="submission" date="2022-10" db="EMBL/GenBank/DDBJ databases">
        <title>Completed Genome Sequence of two octocoral isolated bacterium, Endozoicomonas euniceicola EF212T and Endozoicomonas gorgoniicola PS125T.</title>
        <authorList>
            <person name="Chiou Y.-J."/>
            <person name="Chen Y.-H."/>
        </authorList>
    </citation>
    <scope>NUCLEOTIDE SEQUENCE</scope>
    <source>
        <strain evidence="2">EF212</strain>
    </source>
</reference>
<proteinExistence type="predicted"/>
<organism evidence="2 3">
    <name type="scientific">Endozoicomonas euniceicola</name>
    <dbReference type="NCBI Taxonomy" id="1234143"/>
    <lineage>
        <taxon>Bacteria</taxon>
        <taxon>Pseudomonadati</taxon>
        <taxon>Pseudomonadota</taxon>
        <taxon>Gammaproteobacteria</taxon>
        <taxon>Oceanospirillales</taxon>
        <taxon>Endozoicomonadaceae</taxon>
        <taxon>Endozoicomonas</taxon>
    </lineage>
</organism>
<dbReference type="RefSeq" id="WP_262597504.1">
    <property type="nucleotide sequence ID" value="NZ_CP103300.1"/>
</dbReference>
<keyword evidence="3" id="KW-1185">Reference proteome</keyword>
<sequence>MLCFLNSDDLASSIINARQRIVYIAAGMIPTVSAALIKLYKTHPDIDIYIALDINPHSLRLGYGELDCVEELRDAGIVVYEQPNTRLNICVVDDIGWSFSHPPMLVEDANVVHGFNALTLSAEQVHDIAATVANHVQTPQPAHIEGAKTEKPLVGKAVSLLNVQPLTNSRMSEVKEDMARNPAQKFDVSRQVNVFNSRIEFVELELEGAHIDRHTFRFPKEIKQLISTDRDAQDRFNATYKLISEGSKASSKPIVREVDLLRKNFLKPMGKMGRVMLRAQKENFNGQLKEAQKLIADYKTKLQKNLEKELENSKKVLINALVDRVKANPPDELKYGIEGKRVTKKDAKGYLEDLLEKSMPTAESLTGDIKLHCHFKAVTYETLSDEEFQKQLKSAFPRVDWDKPMEEYKAAKESGTQALFDQQKIQY</sequence>
<feature type="coiled-coil region" evidence="1">
    <location>
        <begin position="274"/>
        <end position="308"/>
    </location>
</feature>
<evidence type="ECO:0000256" key="1">
    <source>
        <dbReference type="SAM" id="Coils"/>
    </source>
</evidence>